<dbReference type="InParanoid" id="A0A068V4W4"/>
<dbReference type="Gramene" id="CDP15810">
    <property type="protein sequence ID" value="CDP15810"/>
    <property type="gene ID" value="GSCOC_T00016665001"/>
</dbReference>
<organism evidence="1 2">
    <name type="scientific">Coffea canephora</name>
    <name type="common">Robusta coffee</name>
    <dbReference type="NCBI Taxonomy" id="49390"/>
    <lineage>
        <taxon>Eukaryota</taxon>
        <taxon>Viridiplantae</taxon>
        <taxon>Streptophyta</taxon>
        <taxon>Embryophyta</taxon>
        <taxon>Tracheophyta</taxon>
        <taxon>Spermatophyta</taxon>
        <taxon>Magnoliopsida</taxon>
        <taxon>eudicotyledons</taxon>
        <taxon>Gunneridae</taxon>
        <taxon>Pentapetalae</taxon>
        <taxon>asterids</taxon>
        <taxon>lamiids</taxon>
        <taxon>Gentianales</taxon>
        <taxon>Rubiaceae</taxon>
        <taxon>Ixoroideae</taxon>
        <taxon>Gardenieae complex</taxon>
        <taxon>Bertiereae - Coffeeae clade</taxon>
        <taxon>Coffeeae</taxon>
        <taxon>Coffea</taxon>
    </lineage>
</organism>
<dbReference type="Proteomes" id="UP000295252">
    <property type="component" value="Chromosome II"/>
</dbReference>
<dbReference type="PhylomeDB" id="A0A068V4W4"/>
<evidence type="ECO:0000313" key="2">
    <source>
        <dbReference type="Proteomes" id="UP000295252"/>
    </source>
</evidence>
<proteinExistence type="predicted"/>
<dbReference type="Gene3D" id="2.40.50.140">
    <property type="entry name" value="Nucleic acid-binding proteins"/>
    <property type="match status" value="1"/>
</dbReference>
<reference evidence="2" key="1">
    <citation type="journal article" date="2014" name="Science">
        <title>The coffee genome provides insight into the convergent evolution of caffeine biosynthesis.</title>
        <authorList>
            <person name="Denoeud F."/>
            <person name="Carretero-Paulet L."/>
            <person name="Dereeper A."/>
            <person name="Droc G."/>
            <person name="Guyot R."/>
            <person name="Pietrella M."/>
            <person name="Zheng C."/>
            <person name="Alberti A."/>
            <person name="Anthony F."/>
            <person name="Aprea G."/>
            <person name="Aury J.M."/>
            <person name="Bento P."/>
            <person name="Bernard M."/>
            <person name="Bocs S."/>
            <person name="Campa C."/>
            <person name="Cenci A."/>
            <person name="Combes M.C."/>
            <person name="Crouzillat D."/>
            <person name="Da Silva C."/>
            <person name="Daddiego L."/>
            <person name="De Bellis F."/>
            <person name="Dussert S."/>
            <person name="Garsmeur O."/>
            <person name="Gayraud T."/>
            <person name="Guignon V."/>
            <person name="Jahn K."/>
            <person name="Jamilloux V."/>
            <person name="Joet T."/>
            <person name="Labadie K."/>
            <person name="Lan T."/>
            <person name="Leclercq J."/>
            <person name="Lepelley M."/>
            <person name="Leroy T."/>
            <person name="Li L.T."/>
            <person name="Librado P."/>
            <person name="Lopez L."/>
            <person name="Munoz A."/>
            <person name="Noel B."/>
            <person name="Pallavicini A."/>
            <person name="Perrotta G."/>
            <person name="Poncet V."/>
            <person name="Pot D."/>
            <person name="Priyono X."/>
            <person name="Rigoreau M."/>
            <person name="Rouard M."/>
            <person name="Rozas J."/>
            <person name="Tranchant-Dubreuil C."/>
            <person name="VanBuren R."/>
            <person name="Zhang Q."/>
            <person name="Andrade A.C."/>
            <person name="Argout X."/>
            <person name="Bertrand B."/>
            <person name="de Kochko A."/>
            <person name="Graziosi G."/>
            <person name="Henry R.J."/>
            <person name="Jayarama X."/>
            <person name="Ming R."/>
            <person name="Nagai C."/>
            <person name="Rounsley S."/>
            <person name="Sankoff D."/>
            <person name="Giuliano G."/>
            <person name="Albert V.A."/>
            <person name="Wincker P."/>
            <person name="Lashermes P."/>
        </authorList>
    </citation>
    <scope>NUCLEOTIDE SEQUENCE [LARGE SCALE GENOMIC DNA]</scope>
    <source>
        <strain evidence="2">cv. DH200-94</strain>
    </source>
</reference>
<sequence length="182" mass="20591">MAAVFGWYGPLIDLSKAPSHVGDYVQLLVFVHKSTPVQYKLSKKGGSGSGEMVRMDVQVGDDTRRYFPVSIWQKQLGSKIVAGDIIFLQNVKVARFRDVIEVRTDHCSLIQSLVRSDELLVSKGIDEAMKDCRIGITAKNKLHKVIEWLQRAGLASHDVELNSDQVFLQFFYCTIAFGLWWK</sequence>
<dbReference type="InterPro" id="IPR012340">
    <property type="entry name" value="NA-bd_OB-fold"/>
</dbReference>
<dbReference type="EMBL" id="HG739194">
    <property type="protein sequence ID" value="CDP15810.1"/>
    <property type="molecule type" value="Genomic_DNA"/>
</dbReference>
<dbReference type="PANTHER" id="PTHR38542:SF2">
    <property type="entry name" value="REPLICATION FACTOR A C-TERMINAL DOMAIN-CONTAINING PROTEIN"/>
    <property type="match status" value="1"/>
</dbReference>
<dbReference type="AlphaFoldDB" id="A0A068V4W4"/>
<dbReference type="OrthoDB" id="2446218at2759"/>
<dbReference type="SUPFAM" id="SSF50249">
    <property type="entry name" value="Nucleic acid-binding proteins"/>
    <property type="match status" value="1"/>
</dbReference>
<dbReference type="PANTHER" id="PTHR38542">
    <property type="entry name" value="OS04G0450500 PROTEIN"/>
    <property type="match status" value="1"/>
</dbReference>
<keyword evidence="2" id="KW-1185">Reference proteome</keyword>
<evidence type="ECO:0000313" key="1">
    <source>
        <dbReference type="EMBL" id="CDP15810.1"/>
    </source>
</evidence>
<gene>
    <name evidence="1" type="ORF">GSCOC_T00016665001</name>
</gene>
<accession>A0A068V4W4</accession>
<name>A0A068V4W4_COFCA</name>
<protein>
    <submittedName>
        <fullName evidence="1">Uncharacterized protein</fullName>
    </submittedName>
</protein>